<organism evidence="8">
    <name type="scientific">Desulfurivibrio alkaliphilus</name>
    <dbReference type="NCBI Taxonomy" id="427923"/>
    <lineage>
        <taxon>Bacteria</taxon>
        <taxon>Pseudomonadati</taxon>
        <taxon>Thermodesulfobacteriota</taxon>
        <taxon>Desulfobulbia</taxon>
        <taxon>Desulfobulbales</taxon>
        <taxon>Desulfobulbaceae</taxon>
        <taxon>Desulfurivibrio</taxon>
    </lineage>
</organism>
<dbReference type="InterPro" id="IPR036890">
    <property type="entry name" value="HATPase_C_sf"/>
</dbReference>
<keyword evidence="5" id="KW-0902">Two-component regulatory system</keyword>
<dbReference type="InterPro" id="IPR029016">
    <property type="entry name" value="GAF-like_dom_sf"/>
</dbReference>
<comment type="catalytic activity">
    <reaction evidence="1">
        <text>ATP + protein L-histidine = ADP + protein N-phospho-L-histidine.</text>
        <dbReference type="EC" id="2.7.13.3"/>
    </reaction>
</comment>
<comment type="caution">
    <text evidence="8">The sequence shown here is derived from an EMBL/GenBank/DDBJ whole genome shotgun (WGS) entry which is preliminary data.</text>
</comment>
<dbReference type="Gene3D" id="3.30.450.40">
    <property type="match status" value="1"/>
</dbReference>
<dbReference type="Pfam" id="PF02518">
    <property type="entry name" value="HATPase_c"/>
    <property type="match status" value="1"/>
</dbReference>
<dbReference type="InterPro" id="IPR036097">
    <property type="entry name" value="HisK_dim/P_sf"/>
</dbReference>
<dbReference type="InterPro" id="IPR003594">
    <property type="entry name" value="HATPase_dom"/>
</dbReference>
<keyword evidence="6" id="KW-0175">Coiled coil</keyword>
<dbReference type="Gene3D" id="1.10.287.130">
    <property type="match status" value="1"/>
</dbReference>
<dbReference type="Gene3D" id="3.30.565.10">
    <property type="entry name" value="Histidine kinase-like ATPase, C-terminal domain"/>
    <property type="match status" value="1"/>
</dbReference>
<dbReference type="SUPFAM" id="SSF47384">
    <property type="entry name" value="Homodimeric domain of signal transducing histidine kinase"/>
    <property type="match status" value="1"/>
</dbReference>
<dbReference type="PANTHER" id="PTHR43711:SF1">
    <property type="entry name" value="HISTIDINE KINASE 1"/>
    <property type="match status" value="1"/>
</dbReference>
<dbReference type="EMBL" id="DSDS01000188">
    <property type="protein sequence ID" value="HET98677.1"/>
    <property type="molecule type" value="Genomic_DNA"/>
</dbReference>
<feature type="coiled-coil region" evidence="6">
    <location>
        <begin position="176"/>
        <end position="210"/>
    </location>
</feature>
<protein>
    <recommendedName>
        <fullName evidence="2">histidine kinase</fullName>
        <ecNumber evidence="2">2.7.13.3</ecNumber>
    </recommendedName>
</protein>
<evidence type="ECO:0000313" key="8">
    <source>
        <dbReference type="EMBL" id="HET98677.1"/>
    </source>
</evidence>
<keyword evidence="4" id="KW-0418">Kinase</keyword>
<dbReference type="InterPro" id="IPR050736">
    <property type="entry name" value="Sensor_HK_Regulatory"/>
</dbReference>
<evidence type="ECO:0000256" key="2">
    <source>
        <dbReference type="ARBA" id="ARBA00012438"/>
    </source>
</evidence>
<gene>
    <name evidence="8" type="ORF">ENN98_08370</name>
</gene>
<evidence type="ECO:0000256" key="4">
    <source>
        <dbReference type="ARBA" id="ARBA00022777"/>
    </source>
</evidence>
<dbReference type="AlphaFoldDB" id="A0A7C2XB75"/>
<evidence type="ECO:0000256" key="3">
    <source>
        <dbReference type="ARBA" id="ARBA00022679"/>
    </source>
</evidence>
<dbReference type="CDD" id="cd00075">
    <property type="entry name" value="HATPase"/>
    <property type="match status" value="1"/>
</dbReference>
<dbReference type="PROSITE" id="PS50109">
    <property type="entry name" value="HIS_KIN"/>
    <property type="match status" value="1"/>
</dbReference>
<evidence type="ECO:0000256" key="5">
    <source>
        <dbReference type="ARBA" id="ARBA00023012"/>
    </source>
</evidence>
<name>A0A7C2XB75_9BACT</name>
<dbReference type="GO" id="GO:0000155">
    <property type="term" value="F:phosphorelay sensor kinase activity"/>
    <property type="evidence" value="ECO:0007669"/>
    <property type="project" value="InterPro"/>
</dbReference>
<dbReference type="Pfam" id="PF01590">
    <property type="entry name" value="GAF"/>
    <property type="match status" value="1"/>
</dbReference>
<dbReference type="SUPFAM" id="SSF55874">
    <property type="entry name" value="ATPase domain of HSP90 chaperone/DNA topoisomerase II/histidine kinase"/>
    <property type="match status" value="1"/>
</dbReference>
<dbReference type="PANTHER" id="PTHR43711">
    <property type="entry name" value="TWO-COMPONENT HISTIDINE KINASE"/>
    <property type="match status" value="1"/>
</dbReference>
<accession>A0A7C2XB75</accession>
<dbReference type="PRINTS" id="PR00344">
    <property type="entry name" value="BCTRLSENSOR"/>
</dbReference>
<dbReference type="SMART" id="SM00387">
    <property type="entry name" value="HATPase_c"/>
    <property type="match status" value="1"/>
</dbReference>
<dbReference type="EC" id="2.7.13.3" evidence="2"/>
<reference evidence="8" key="1">
    <citation type="journal article" date="2020" name="mSystems">
        <title>Genome- and Community-Level Interaction Insights into Carbon Utilization and Element Cycling Functions of Hydrothermarchaeota in Hydrothermal Sediment.</title>
        <authorList>
            <person name="Zhou Z."/>
            <person name="Liu Y."/>
            <person name="Xu W."/>
            <person name="Pan J."/>
            <person name="Luo Z.H."/>
            <person name="Li M."/>
        </authorList>
    </citation>
    <scope>NUCLEOTIDE SEQUENCE [LARGE SCALE GENOMIC DNA]</scope>
    <source>
        <strain evidence="8">SpSt-1224</strain>
    </source>
</reference>
<dbReference type="SUPFAM" id="SSF55781">
    <property type="entry name" value="GAF domain-like"/>
    <property type="match status" value="1"/>
</dbReference>
<dbReference type="InterPro" id="IPR004358">
    <property type="entry name" value="Sig_transdc_His_kin-like_C"/>
</dbReference>
<dbReference type="Proteomes" id="UP000885986">
    <property type="component" value="Unassembled WGS sequence"/>
</dbReference>
<dbReference type="InterPro" id="IPR003018">
    <property type="entry name" value="GAF"/>
</dbReference>
<sequence>MGSGKNRKGEKIGELEQANLLLESFSRIAETINAPRLSFERRIQRVLEIILDYLGAEHGSIMMREGRSNRLAVRAASRRELIGCRQSLDTDSVASWVARHREPLYVPDIENDPRFAPRATGGQYRKNSLLSAPIIHRDKVVGIINVTDKIGEHDLLQEDIGRLLEFGSVILALLVQQDLQQQIQRQRNILRQRNRELQRQQRMRAELSRLLVHDLKGPLSEVVANLDIISYSLDGEPGEFLKSAQVACNKAVRMVGNLGTIDKIEDGGFKLIHEQADPAMLVKESLSDIKGMAAIRGISLKLILPPSSPEVIRVDRVLILRVLQNLLVNALGHSPAGTEISFGYQLDQERKNLEFFVQDQGPGIPPEKLPTIFEKYGRISARQDALVGSGLGLYFAKLAVELHGGTIGVNSRPDQGSRFYFLLPVS</sequence>
<keyword evidence="3" id="KW-0808">Transferase</keyword>
<evidence type="ECO:0000256" key="6">
    <source>
        <dbReference type="SAM" id="Coils"/>
    </source>
</evidence>
<dbReference type="SMART" id="SM00065">
    <property type="entry name" value="GAF"/>
    <property type="match status" value="1"/>
</dbReference>
<feature type="domain" description="Histidine kinase" evidence="7">
    <location>
        <begin position="210"/>
        <end position="426"/>
    </location>
</feature>
<evidence type="ECO:0000259" key="7">
    <source>
        <dbReference type="PROSITE" id="PS50109"/>
    </source>
</evidence>
<proteinExistence type="predicted"/>
<evidence type="ECO:0000256" key="1">
    <source>
        <dbReference type="ARBA" id="ARBA00000085"/>
    </source>
</evidence>
<dbReference type="InterPro" id="IPR005467">
    <property type="entry name" value="His_kinase_dom"/>
</dbReference>